<dbReference type="Proteomes" id="UP000188726">
    <property type="component" value="Unassembled WGS sequence"/>
</dbReference>
<evidence type="ECO:0000313" key="8">
    <source>
        <dbReference type="Proteomes" id="UP000188726"/>
    </source>
</evidence>
<evidence type="ECO:0000313" key="6">
    <source>
        <dbReference type="EMBL" id="OOE41057.1"/>
    </source>
</evidence>
<dbReference type="GeneID" id="89608804"/>
<evidence type="ECO:0000259" key="5">
    <source>
        <dbReference type="PROSITE" id="PS50850"/>
    </source>
</evidence>
<feature type="transmembrane region" description="Helical" evidence="4">
    <location>
        <begin position="108"/>
        <end position="131"/>
    </location>
</feature>
<dbReference type="PROSITE" id="PS50850">
    <property type="entry name" value="MFS"/>
    <property type="match status" value="1"/>
</dbReference>
<proteinExistence type="predicted"/>
<protein>
    <submittedName>
        <fullName evidence="7">MFS transporter</fullName>
    </submittedName>
</protein>
<sequence>MNNLSSAQNGSGVALSVFPWVPLVSLSAFAVASGYLMSLIPLALMPLGMPAELAAWLASAFYAGLLFGALWSARIVARMGHRQALVLFMSVVLLSIAAMATIKAQGVWLVSRFVAGIAVAGVFVTIESWLLIADSDRQRAKRLGFYMAALYGGNALGQLGVGYVGVTGAQPYWLIGSLVTAAIIVPLFMRHGEPSQAMMGAVEHSGTLGAIRKAAYIACIVSGLTLGAIYGLLPLYLAERVDDHQQIGAMMALVIMGGMGVQPLLGAISTRVNRVLLMFYFCVVGLLAVATITLANSNVWLGVGLVMLGSAVFAIYPTAIAYACATLAPGKIVAATEALLLAYSVGSVSGPVFAQQAFSGEQGLMMYLASCLLSTAVYMWVAYLRGRRQMTNWSAA</sequence>
<feature type="transmembrane region" description="Helical" evidence="4">
    <location>
        <begin position="214"/>
        <end position="237"/>
    </location>
</feature>
<comment type="caution">
    <text evidence="7">The sequence shown here is derived from an EMBL/GenBank/DDBJ whole genome shotgun (WGS) entry which is preliminary data.</text>
</comment>
<dbReference type="Gene3D" id="1.20.1250.20">
    <property type="entry name" value="MFS general substrate transporter like domains"/>
    <property type="match status" value="2"/>
</dbReference>
<dbReference type="GO" id="GO:0005886">
    <property type="term" value="C:plasma membrane"/>
    <property type="evidence" value="ECO:0007669"/>
    <property type="project" value="TreeGrafter"/>
</dbReference>
<feature type="transmembrane region" description="Helical" evidence="4">
    <location>
        <begin position="301"/>
        <end position="328"/>
    </location>
</feature>
<dbReference type="AlphaFoldDB" id="A0AB36KCL7"/>
<dbReference type="PANTHER" id="PTHR23521">
    <property type="entry name" value="TRANSPORTER MFS SUPERFAMILY"/>
    <property type="match status" value="1"/>
</dbReference>
<feature type="transmembrane region" description="Helical" evidence="4">
    <location>
        <begin position="172"/>
        <end position="189"/>
    </location>
</feature>
<dbReference type="EMBL" id="MUEO01000003">
    <property type="protein sequence ID" value="OOE46168.1"/>
    <property type="molecule type" value="Genomic_DNA"/>
</dbReference>
<dbReference type="InterPro" id="IPR020846">
    <property type="entry name" value="MFS_dom"/>
</dbReference>
<dbReference type="EMBL" id="MUEK01000002">
    <property type="protein sequence ID" value="OOE41057.1"/>
    <property type="molecule type" value="Genomic_DNA"/>
</dbReference>
<organism evidence="7 8">
    <name type="scientific">Salinivibrio kushneri</name>
    <dbReference type="NCBI Taxonomy" id="1908198"/>
    <lineage>
        <taxon>Bacteria</taxon>
        <taxon>Pseudomonadati</taxon>
        <taxon>Pseudomonadota</taxon>
        <taxon>Gammaproteobacteria</taxon>
        <taxon>Vibrionales</taxon>
        <taxon>Vibrionaceae</taxon>
        <taxon>Salinivibrio</taxon>
    </lineage>
</organism>
<dbReference type="InterPro" id="IPR036259">
    <property type="entry name" value="MFS_trans_sf"/>
</dbReference>
<evidence type="ECO:0000313" key="9">
    <source>
        <dbReference type="Proteomes" id="UP000189021"/>
    </source>
</evidence>
<keyword evidence="9" id="KW-1185">Reference proteome</keyword>
<keyword evidence="2 4" id="KW-1133">Transmembrane helix</keyword>
<evidence type="ECO:0000256" key="4">
    <source>
        <dbReference type="SAM" id="Phobius"/>
    </source>
</evidence>
<feature type="transmembrane region" description="Helical" evidence="4">
    <location>
        <begin position="84"/>
        <end position="102"/>
    </location>
</feature>
<feature type="transmembrane region" description="Helical" evidence="4">
    <location>
        <begin position="364"/>
        <end position="384"/>
    </location>
</feature>
<keyword evidence="1 4" id="KW-0812">Transmembrane</keyword>
<feature type="transmembrane region" description="Helical" evidence="4">
    <location>
        <begin position="53"/>
        <end position="72"/>
    </location>
</feature>
<dbReference type="SUPFAM" id="SSF103473">
    <property type="entry name" value="MFS general substrate transporter"/>
    <property type="match status" value="1"/>
</dbReference>
<dbReference type="Pfam" id="PF07690">
    <property type="entry name" value="MFS_1"/>
    <property type="match status" value="1"/>
</dbReference>
<feature type="transmembrane region" description="Helical" evidence="4">
    <location>
        <begin position="143"/>
        <end position="166"/>
    </location>
</feature>
<gene>
    <name evidence="6" type="ORF">BZG00_02875</name>
    <name evidence="7" type="ORF">BZG09_02210</name>
</gene>
<keyword evidence="3 4" id="KW-0472">Membrane</keyword>
<feature type="domain" description="Major facilitator superfamily (MFS) profile" evidence="5">
    <location>
        <begin position="13"/>
        <end position="387"/>
    </location>
</feature>
<feature type="transmembrane region" description="Helical" evidence="4">
    <location>
        <begin position="249"/>
        <end position="268"/>
    </location>
</feature>
<evidence type="ECO:0000256" key="3">
    <source>
        <dbReference type="ARBA" id="ARBA00023136"/>
    </source>
</evidence>
<evidence type="ECO:0000256" key="1">
    <source>
        <dbReference type="ARBA" id="ARBA00022692"/>
    </source>
</evidence>
<dbReference type="RefSeq" id="WP_077456703.1">
    <property type="nucleotide sequence ID" value="NZ_CP040021.1"/>
</dbReference>
<reference evidence="8 9" key="1">
    <citation type="journal article" date="2017" name="Genome Announc.">
        <title>Draft Genome Sequences of Salinivibrio proteolyticus, Salinivibrio sharmensis, Salinivibrio siamensis, Salinivibrio costicola subsp. alcaliphilus, Salinivibrio costicola subsp. vallismortis, and 29 New Isolates Belonging to the Genus Salinivibrio.</title>
        <authorList>
            <person name="Lopez-Hermoso C."/>
            <person name="de la Haba R.R."/>
            <person name="Sanchez-Porro C."/>
            <person name="Bayliss S.C."/>
            <person name="Feil E.J."/>
            <person name="Ventosa A."/>
        </authorList>
    </citation>
    <scope>NUCLEOTIDE SEQUENCE [LARGE SCALE GENOMIC DNA]</scope>
    <source>
        <strain evidence="6 9">AL184</strain>
        <strain evidence="7 8">IC202</strain>
    </source>
</reference>
<dbReference type="Proteomes" id="UP000189021">
    <property type="component" value="Unassembled WGS sequence"/>
</dbReference>
<evidence type="ECO:0000256" key="2">
    <source>
        <dbReference type="ARBA" id="ARBA00022989"/>
    </source>
</evidence>
<feature type="transmembrane region" description="Helical" evidence="4">
    <location>
        <begin position="340"/>
        <end position="358"/>
    </location>
</feature>
<accession>A0AB36KCL7</accession>
<dbReference type="GO" id="GO:0022857">
    <property type="term" value="F:transmembrane transporter activity"/>
    <property type="evidence" value="ECO:0007669"/>
    <property type="project" value="InterPro"/>
</dbReference>
<feature type="transmembrane region" description="Helical" evidence="4">
    <location>
        <begin position="275"/>
        <end position="295"/>
    </location>
</feature>
<dbReference type="PANTHER" id="PTHR23521:SF2">
    <property type="entry name" value="TRANSPORTER MFS SUPERFAMILY"/>
    <property type="match status" value="1"/>
</dbReference>
<name>A0AB36KCL7_9GAMM</name>
<dbReference type="InterPro" id="IPR011701">
    <property type="entry name" value="MFS"/>
</dbReference>
<evidence type="ECO:0000313" key="7">
    <source>
        <dbReference type="EMBL" id="OOE46168.1"/>
    </source>
</evidence>
<feature type="transmembrane region" description="Helical" evidence="4">
    <location>
        <begin position="12"/>
        <end position="33"/>
    </location>
</feature>